<evidence type="ECO:0008006" key="2">
    <source>
        <dbReference type="Google" id="ProtNLM"/>
    </source>
</evidence>
<reference evidence="1" key="1">
    <citation type="submission" date="2018-06" db="EMBL/GenBank/DDBJ databases">
        <authorList>
            <person name="Zhirakovskaya E."/>
        </authorList>
    </citation>
    <scope>NUCLEOTIDE SEQUENCE</scope>
</reference>
<accession>A0A3B0XJS3</accession>
<name>A0A3B0XJS3_9ZZZZ</name>
<sequence length="237" mass="26492">MKKILTILLFSISTHSIAFADTRIVIDSYDGKSSIWLNDKYIRMSFKDSNPQGDNPGPPGDMIANFSSGKSYMIIDKTKTLVDTSTPPMMFGAMMPKKSEHKIIKATYKNKGPGKTISGLKTTQYEVSIQGRKCFDMLLTKNQAYASAMKKIDSLHDDAGDFESICDQINEQVDIEANEKYGYPVKSITADGKLEMLVVAFKTNVKAPAKYLSFPSGYKIKTMTQIMQEEMAKQFPQ</sequence>
<gene>
    <name evidence="1" type="ORF">MNBD_GAMMA09-3209</name>
</gene>
<proteinExistence type="predicted"/>
<protein>
    <recommendedName>
        <fullName evidence="2">DUF4412 domain-containing protein</fullName>
    </recommendedName>
</protein>
<dbReference type="EMBL" id="UOFI01000132">
    <property type="protein sequence ID" value="VAW68578.1"/>
    <property type="molecule type" value="Genomic_DNA"/>
</dbReference>
<evidence type="ECO:0000313" key="1">
    <source>
        <dbReference type="EMBL" id="VAW68578.1"/>
    </source>
</evidence>
<organism evidence="1">
    <name type="scientific">hydrothermal vent metagenome</name>
    <dbReference type="NCBI Taxonomy" id="652676"/>
    <lineage>
        <taxon>unclassified sequences</taxon>
        <taxon>metagenomes</taxon>
        <taxon>ecological metagenomes</taxon>
    </lineage>
</organism>
<dbReference type="AlphaFoldDB" id="A0A3B0XJS3"/>